<dbReference type="GO" id="GO:0016757">
    <property type="term" value="F:glycosyltransferase activity"/>
    <property type="evidence" value="ECO:0007669"/>
    <property type="project" value="TreeGrafter"/>
</dbReference>
<organism evidence="2 3">
    <name type="scientific">Gloeothece citriformis (strain PCC 7424)</name>
    <name type="common">Cyanothece sp. (strain PCC 7424)</name>
    <dbReference type="NCBI Taxonomy" id="65393"/>
    <lineage>
        <taxon>Bacteria</taxon>
        <taxon>Bacillati</taxon>
        <taxon>Cyanobacteriota</taxon>
        <taxon>Cyanophyceae</taxon>
        <taxon>Oscillatoriophycideae</taxon>
        <taxon>Chroococcales</taxon>
        <taxon>Aphanothecaceae</taxon>
        <taxon>Gloeothece</taxon>
        <taxon>Gloeothece citriformis</taxon>
    </lineage>
</organism>
<evidence type="ECO:0000313" key="2">
    <source>
        <dbReference type="EMBL" id="ACK71652.1"/>
    </source>
</evidence>
<dbReference type="Pfam" id="PF13692">
    <property type="entry name" value="Glyco_trans_1_4"/>
    <property type="match status" value="1"/>
</dbReference>
<gene>
    <name evidence="2" type="ordered locus">PCC7424_3252</name>
</gene>
<dbReference type="PANTHER" id="PTHR12526:SF600">
    <property type="entry name" value="GLYCOSYL TRANSFERASE GROUP 1"/>
    <property type="match status" value="1"/>
</dbReference>
<sequence length="409" mass="46276">MKILMLCCNFPYPPTKGKSQMRTFNLLKYLSEHHQITLISQSPQDLPPADVEKLQQWVNLIVFPATPQLQATGGLLATAKQIKTLIKQGIFPKELTHYSQNLQNWLDRVVKTNKFDLITCEDSPNEVYIRPQWRQDIPTVVNIHRSLYGKTKHQLQSYSSTYELQKQLNLPILRWYEQQYSAKFSALVTTTQEDRRILKTINPEAHITVIPNGLDLNQYPRRLSNNGGQRLVFIGAMDKPANIDAACFLSLEIFPAIRQRYPETTLEIVGTDPAAEILAFANLPGIKVTGQVSSIVDYLHWATVCVIPIRKGSGIKYKTLEAMAAGIPVVASDIALEGLTVDGSGVPPRAMRANKVDEYVYAVGRLFEDCKLREKLSLNGRIMVESEYTWTQMGQRYEQVLLNLQGSKL</sequence>
<dbReference type="HOGENOM" id="CLU_028014_3_0_3"/>
<keyword evidence="3" id="KW-1185">Reference proteome</keyword>
<keyword evidence="2" id="KW-0808">Transferase</keyword>
<evidence type="ECO:0000313" key="3">
    <source>
        <dbReference type="Proteomes" id="UP000002384"/>
    </source>
</evidence>
<dbReference type="Gene3D" id="3.40.50.2000">
    <property type="entry name" value="Glycogen Phosphorylase B"/>
    <property type="match status" value="2"/>
</dbReference>
<dbReference type="PANTHER" id="PTHR12526">
    <property type="entry name" value="GLYCOSYLTRANSFERASE"/>
    <property type="match status" value="1"/>
</dbReference>
<dbReference type="EMBL" id="CP001291">
    <property type="protein sequence ID" value="ACK71652.1"/>
    <property type="molecule type" value="Genomic_DNA"/>
</dbReference>
<dbReference type="InterPro" id="IPR028098">
    <property type="entry name" value="Glyco_trans_4-like_N"/>
</dbReference>
<dbReference type="OrthoDB" id="9807209at2"/>
<name>B7KCV1_GLOC7</name>
<feature type="domain" description="Glycosyltransferase subfamily 4-like N-terminal" evidence="1">
    <location>
        <begin position="23"/>
        <end position="217"/>
    </location>
</feature>
<dbReference type="STRING" id="65393.PCC7424_3252"/>
<dbReference type="Pfam" id="PF13439">
    <property type="entry name" value="Glyco_transf_4"/>
    <property type="match status" value="1"/>
</dbReference>
<evidence type="ECO:0000259" key="1">
    <source>
        <dbReference type="Pfam" id="PF13439"/>
    </source>
</evidence>
<reference evidence="3" key="1">
    <citation type="journal article" date="2011" name="MBio">
        <title>Novel metabolic attributes of the genus Cyanothece, comprising a group of unicellular nitrogen-fixing Cyanobacteria.</title>
        <authorList>
            <person name="Bandyopadhyay A."/>
            <person name="Elvitigala T."/>
            <person name="Welsh E."/>
            <person name="Stockel J."/>
            <person name="Liberton M."/>
            <person name="Min H."/>
            <person name="Sherman L.A."/>
            <person name="Pakrasi H.B."/>
        </authorList>
    </citation>
    <scope>NUCLEOTIDE SEQUENCE [LARGE SCALE GENOMIC DNA]</scope>
    <source>
        <strain evidence="3">PCC 7424</strain>
    </source>
</reference>
<dbReference type="KEGG" id="cyc:PCC7424_3252"/>
<protein>
    <submittedName>
        <fullName evidence="2">Glycosyl transferase group 1</fullName>
    </submittedName>
</protein>
<proteinExistence type="predicted"/>
<accession>B7KCV1</accession>
<dbReference type="SUPFAM" id="SSF53756">
    <property type="entry name" value="UDP-Glycosyltransferase/glycogen phosphorylase"/>
    <property type="match status" value="1"/>
</dbReference>
<dbReference type="CAZy" id="GT4">
    <property type="family name" value="Glycosyltransferase Family 4"/>
</dbReference>
<dbReference type="eggNOG" id="COG0438">
    <property type="taxonomic scope" value="Bacteria"/>
</dbReference>
<dbReference type="AlphaFoldDB" id="B7KCV1"/>
<dbReference type="Proteomes" id="UP000002384">
    <property type="component" value="Chromosome"/>
</dbReference>
<dbReference type="CDD" id="cd03801">
    <property type="entry name" value="GT4_PimA-like"/>
    <property type="match status" value="1"/>
</dbReference>